<keyword evidence="2" id="KW-1185">Reference proteome</keyword>
<protein>
    <submittedName>
        <fullName evidence="1">Uncharacterized protein</fullName>
    </submittedName>
</protein>
<name>A0A6S7C021_9BURK</name>
<accession>A0A6S7C021</accession>
<dbReference type="EMBL" id="CADIKK010000002">
    <property type="protein sequence ID" value="CAB3778191.1"/>
    <property type="molecule type" value="Genomic_DNA"/>
</dbReference>
<gene>
    <name evidence="1" type="ORF">LMG28614_00563</name>
</gene>
<dbReference type="RefSeq" id="WP_246278921.1">
    <property type="nucleotide sequence ID" value="NZ_CADIKK010000002.1"/>
</dbReference>
<evidence type="ECO:0000313" key="1">
    <source>
        <dbReference type="EMBL" id="CAB3778191.1"/>
    </source>
</evidence>
<reference evidence="1 2" key="1">
    <citation type="submission" date="2020-04" db="EMBL/GenBank/DDBJ databases">
        <authorList>
            <person name="De Canck E."/>
        </authorList>
    </citation>
    <scope>NUCLEOTIDE SEQUENCE [LARGE SCALE GENOMIC DNA]</scope>
    <source>
        <strain evidence="1 2">LMG 28614</strain>
    </source>
</reference>
<dbReference type="Proteomes" id="UP000494365">
    <property type="component" value="Unassembled WGS sequence"/>
</dbReference>
<dbReference type="AlphaFoldDB" id="A0A6S7C021"/>
<dbReference type="Gene3D" id="3.10.450.50">
    <property type="match status" value="1"/>
</dbReference>
<evidence type="ECO:0000313" key="2">
    <source>
        <dbReference type="Proteomes" id="UP000494365"/>
    </source>
</evidence>
<sequence>MDKLDNPILLVLDRYKAAVFAKDVDSFVALYDGDVLVFDMWGVWSSERRRVEDYPPAYILSDRPRNSEGYFQALTGHGRWAAPGRNRDVGISTRSTSIVMCLARISCEASIRFSIT</sequence>
<proteinExistence type="predicted"/>
<organism evidence="1 2">
    <name type="scientific">Paraburkholderia ultramafica</name>
    <dbReference type="NCBI Taxonomy" id="1544867"/>
    <lineage>
        <taxon>Bacteria</taxon>
        <taxon>Pseudomonadati</taxon>
        <taxon>Pseudomonadota</taxon>
        <taxon>Betaproteobacteria</taxon>
        <taxon>Burkholderiales</taxon>
        <taxon>Burkholderiaceae</taxon>
        <taxon>Paraburkholderia</taxon>
    </lineage>
</organism>